<accession>A0A7K6U2B8</accession>
<protein>
    <recommendedName>
        <fullName evidence="2">non-specific serine/threonine protein kinase</fullName>
        <ecNumber evidence="2">2.7.11.1</ecNumber>
    </recommendedName>
</protein>
<feature type="domain" description="Protein kinase" evidence="5">
    <location>
        <begin position="1"/>
        <end position="79"/>
    </location>
</feature>
<dbReference type="Gene3D" id="1.10.510.10">
    <property type="entry name" value="Transferase(Phosphotransferase) domain 1"/>
    <property type="match status" value="1"/>
</dbReference>
<evidence type="ECO:0000256" key="4">
    <source>
        <dbReference type="ARBA" id="ARBA00022840"/>
    </source>
</evidence>
<evidence type="ECO:0000313" key="7">
    <source>
        <dbReference type="Proteomes" id="UP000559068"/>
    </source>
</evidence>
<dbReference type="Pfam" id="PF00069">
    <property type="entry name" value="Pkinase"/>
    <property type="match status" value="1"/>
</dbReference>
<keyword evidence="6" id="KW-0808">Transferase</keyword>
<keyword evidence="3" id="KW-0547">Nucleotide-binding</keyword>
<reference evidence="6 7" key="1">
    <citation type="submission" date="2019-09" db="EMBL/GenBank/DDBJ databases">
        <title>Bird 10,000 Genomes (B10K) Project - Family phase.</title>
        <authorList>
            <person name="Zhang G."/>
        </authorList>
    </citation>
    <scope>NUCLEOTIDE SEQUENCE [LARGE SCALE GENOMIC DNA]</scope>
    <source>
        <strain evidence="6">B10K-DU-029-76</strain>
        <tissue evidence="6">Heart</tissue>
    </source>
</reference>
<dbReference type="EC" id="2.7.11.1" evidence="2"/>
<keyword evidence="6" id="KW-0418">Kinase</keyword>
<dbReference type="SUPFAM" id="SSF56112">
    <property type="entry name" value="Protein kinase-like (PK-like)"/>
    <property type="match status" value="1"/>
</dbReference>
<dbReference type="PROSITE" id="PS00108">
    <property type="entry name" value="PROTEIN_KINASE_ST"/>
    <property type="match status" value="1"/>
</dbReference>
<evidence type="ECO:0000256" key="3">
    <source>
        <dbReference type="ARBA" id="ARBA00022741"/>
    </source>
</evidence>
<feature type="non-terminal residue" evidence="6">
    <location>
        <position position="79"/>
    </location>
</feature>
<evidence type="ECO:0000256" key="1">
    <source>
        <dbReference type="ARBA" id="ARBA00008874"/>
    </source>
</evidence>
<dbReference type="GO" id="GO:0004674">
    <property type="term" value="F:protein serine/threonine kinase activity"/>
    <property type="evidence" value="ECO:0007669"/>
    <property type="project" value="UniProtKB-EC"/>
</dbReference>
<sequence length="79" mass="8603">SYRVGGELWLVMEYLEGGSLADVVIEPCIDEGQIAAVCRECLQGLEFLHSIGVIHRDIKSENILVGLDGSVKLSTWGTL</sequence>
<dbReference type="InterPro" id="IPR051931">
    <property type="entry name" value="PAK3-like"/>
</dbReference>
<dbReference type="OrthoDB" id="2914378at2759"/>
<dbReference type="InterPro" id="IPR011009">
    <property type="entry name" value="Kinase-like_dom_sf"/>
</dbReference>
<gene>
    <name evidence="6" type="primary">Pak1_1</name>
    <name evidence="6" type="ORF">AEGBEN_R05543</name>
</gene>
<evidence type="ECO:0000256" key="2">
    <source>
        <dbReference type="ARBA" id="ARBA00012513"/>
    </source>
</evidence>
<dbReference type="AlphaFoldDB" id="A0A7K6U2B8"/>
<dbReference type="PROSITE" id="PS50011">
    <property type="entry name" value="PROTEIN_KINASE_DOM"/>
    <property type="match status" value="1"/>
</dbReference>
<comment type="caution">
    <text evidence="6">The sequence shown here is derived from an EMBL/GenBank/DDBJ whole genome shotgun (WGS) entry which is preliminary data.</text>
</comment>
<feature type="non-terminal residue" evidence="6">
    <location>
        <position position="1"/>
    </location>
</feature>
<evidence type="ECO:0000259" key="5">
    <source>
        <dbReference type="PROSITE" id="PS50011"/>
    </source>
</evidence>
<dbReference type="InterPro" id="IPR008271">
    <property type="entry name" value="Ser/Thr_kinase_AS"/>
</dbReference>
<comment type="similarity">
    <text evidence="1">Belongs to the protein kinase superfamily. STE Ser/Thr protein kinase family. STE20 subfamily.</text>
</comment>
<name>A0A7K6U2B8_9AVES</name>
<keyword evidence="7" id="KW-1185">Reference proteome</keyword>
<evidence type="ECO:0000313" key="6">
    <source>
        <dbReference type="EMBL" id="NWX16275.1"/>
    </source>
</evidence>
<dbReference type="GO" id="GO:0005524">
    <property type="term" value="F:ATP binding"/>
    <property type="evidence" value="ECO:0007669"/>
    <property type="project" value="UniProtKB-KW"/>
</dbReference>
<dbReference type="InterPro" id="IPR000719">
    <property type="entry name" value="Prot_kinase_dom"/>
</dbReference>
<dbReference type="EMBL" id="VZRW01005399">
    <property type="protein sequence ID" value="NWX16275.1"/>
    <property type="molecule type" value="Genomic_DNA"/>
</dbReference>
<keyword evidence="4" id="KW-0067">ATP-binding</keyword>
<dbReference type="PANTHER" id="PTHR45832:SF22">
    <property type="entry name" value="SERINE_THREONINE-PROTEIN KINASE SAMKA-RELATED"/>
    <property type="match status" value="1"/>
</dbReference>
<proteinExistence type="inferred from homology"/>
<dbReference type="Proteomes" id="UP000559068">
    <property type="component" value="Unassembled WGS sequence"/>
</dbReference>
<organism evidence="6 7">
    <name type="scientific">Aegotheles bennettii</name>
    <dbReference type="NCBI Taxonomy" id="48278"/>
    <lineage>
        <taxon>Eukaryota</taxon>
        <taxon>Metazoa</taxon>
        <taxon>Chordata</taxon>
        <taxon>Craniata</taxon>
        <taxon>Vertebrata</taxon>
        <taxon>Euteleostomi</taxon>
        <taxon>Archelosauria</taxon>
        <taxon>Archosauria</taxon>
        <taxon>Dinosauria</taxon>
        <taxon>Saurischia</taxon>
        <taxon>Theropoda</taxon>
        <taxon>Coelurosauria</taxon>
        <taxon>Aves</taxon>
        <taxon>Neognathae</taxon>
        <taxon>Neoaves</taxon>
        <taxon>Strisores</taxon>
        <taxon>Caprimulgiformes</taxon>
        <taxon>Aegothelidae</taxon>
        <taxon>Aegotheles</taxon>
    </lineage>
</organism>
<dbReference type="PANTHER" id="PTHR45832">
    <property type="entry name" value="SERINE/THREONINE-PROTEIN KINASE SAMKA-RELATED-RELATED"/>
    <property type="match status" value="1"/>
</dbReference>